<name>A0ABR4GSK9_9EURO</name>
<sequence length="99" mass="10173">MSGIPALGDLADKKHSNDGRYAKRASAWHGAIVAARGRNWTGGPLDPEAGTVADLIRVWSSVGEVSAGAKGASRDNIILADIDGDDKDDYLVVGTGGVV</sequence>
<evidence type="ECO:0000313" key="2">
    <source>
        <dbReference type="Proteomes" id="UP001610334"/>
    </source>
</evidence>
<reference evidence="1 2" key="1">
    <citation type="submission" date="2024-07" db="EMBL/GenBank/DDBJ databases">
        <title>Section-level genome sequencing and comparative genomics of Aspergillus sections Usti and Cavernicolus.</title>
        <authorList>
            <consortium name="Lawrence Berkeley National Laboratory"/>
            <person name="Nybo J.L."/>
            <person name="Vesth T.C."/>
            <person name="Theobald S."/>
            <person name="Frisvad J.C."/>
            <person name="Larsen T.O."/>
            <person name="Kjaerboelling I."/>
            <person name="Rothschild-Mancinelli K."/>
            <person name="Lyhne E.K."/>
            <person name="Kogle M.E."/>
            <person name="Barry K."/>
            <person name="Clum A."/>
            <person name="Na H."/>
            <person name="Ledsgaard L."/>
            <person name="Lin J."/>
            <person name="Lipzen A."/>
            <person name="Kuo A."/>
            <person name="Riley R."/>
            <person name="Mondo S."/>
            <person name="Labutti K."/>
            <person name="Haridas S."/>
            <person name="Pangalinan J."/>
            <person name="Salamov A.A."/>
            <person name="Simmons B.A."/>
            <person name="Magnuson J.K."/>
            <person name="Chen J."/>
            <person name="Drula E."/>
            <person name="Henrissat B."/>
            <person name="Wiebenga A."/>
            <person name="Lubbers R.J."/>
            <person name="Gomes A.C."/>
            <person name="Makela M.R."/>
            <person name="Stajich J."/>
            <person name="Grigoriev I.V."/>
            <person name="Mortensen U.H."/>
            <person name="De Vries R.P."/>
            <person name="Baker S.E."/>
            <person name="Andersen M.R."/>
        </authorList>
    </citation>
    <scope>NUCLEOTIDE SEQUENCE [LARGE SCALE GENOMIC DNA]</scope>
    <source>
        <strain evidence="1 2">CBS 588.65</strain>
    </source>
</reference>
<dbReference type="Proteomes" id="UP001610334">
    <property type="component" value="Unassembled WGS sequence"/>
</dbReference>
<evidence type="ECO:0008006" key="3">
    <source>
        <dbReference type="Google" id="ProtNLM"/>
    </source>
</evidence>
<evidence type="ECO:0000313" key="1">
    <source>
        <dbReference type="EMBL" id="KAL2802059.1"/>
    </source>
</evidence>
<accession>A0ABR4GSK9</accession>
<keyword evidence="2" id="KW-1185">Reference proteome</keyword>
<gene>
    <name evidence="1" type="ORF">BJX63DRAFT_438230</name>
</gene>
<dbReference type="EMBL" id="JBFXLT010000212">
    <property type="protein sequence ID" value="KAL2802059.1"/>
    <property type="molecule type" value="Genomic_DNA"/>
</dbReference>
<organism evidence="1 2">
    <name type="scientific">Aspergillus granulosus</name>
    <dbReference type="NCBI Taxonomy" id="176169"/>
    <lineage>
        <taxon>Eukaryota</taxon>
        <taxon>Fungi</taxon>
        <taxon>Dikarya</taxon>
        <taxon>Ascomycota</taxon>
        <taxon>Pezizomycotina</taxon>
        <taxon>Eurotiomycetes</taxon>
        <taxon>Eurotiomycetidae</taxon>
        <taxon>Eurotiales</taxon>
        <taxon>Aspergillaceae</taxon>
        <taxon>Aspergillus</taxon>
        <taxon>Aspergillus subgen. Nidulantes</taxon>
    </lineage>
</organism>
<proteinExistence type="predicted"/>
<comment type="caution">
    <text evidence="1">The sequence shown here is derived from an EMBL/GenBank/DDBJ whole genome shotgun (WGS) entry which is preliminary data.</text>
</comment>
<protein>
    <recommendedName>
        <fullName evidence="3">VCBS repeat-containing protein</fullName>
    </recommendedName>
</protein>